<organism evidence="2 3">
    <name type="scientific">Scleroderma citrinum Foug A</name>
    <dbReference type="NCBI Taxonomy" id="1036808"/>
    <lineage>
        <taxon>Eukaryota</taxon>
        <taxon>Fungi</taxon>
        <taxon>Dikarya</taxon>
        <taxon>Basidiomycota</taxon>
        <taxon>Agaricomycotina</taxon>
        <taxon>Agaricomycetes</taxon>
        <taxon>Agaricomycetidae</taxon>
        <taxon>Boletales</taxon>
        <taxon>Sclerodermatineae</taxon>
        <taxon>Sclerodermataceae</taxon>
        <taxon>Scleroderma</taxon>
    </lineage>
</organism>
<protein>
    <submittedName>
        <fullName evidence="2">Uncharacterized protein</fullName>
    </submittedName>
</protein>
<feature type="compositionally biased region" description="Polar residues" evidence="1">
    <location>
        <begin position="94"/>
        <end position="106"/>
    </location>
</feature>
<evidence type="ECO:0000313" key="3">
    <source>
        <dbReference type="Proteomes" id="UP000053989"/>
    </source>
</evidence>
<dbReference type="AlphaFoldDB" id="A0A0C3DUS5"/>
<sequence length="121" mass="13972">MQVQQPEASSIRPSFPPNLRIPAFSCNNWPRTKIWELVPVILVLLWPAQPERTEFDALVGKTVLLRTSEPCVIWRSRPENNDEASKESRRTRMSAHTSTPRLPQESTHPHLNLLQAWQNLV</sequence>
<dbReference type="Proteomes" id="UP000053989">
    <property type="component" value="Unassembled WGS sequence"/>
</dbReference>
<feature type="region of interest" description="Disordered" evidence="1">
    <location>
        <begin position="76"/>
        <end position="108"/>
    </location>
</feature>
<evidence type="ECO:0000256" key="1">
    <source>
        <dbReference type="SAM" id="MobiDB-lite"/>
    </source>
</evidence>
<keyword evidence="3" id="KW-1185">Reference proteome</keyword>
<dbReference type="HOGENOM" id="CLU_2039452_0_0_1"/>
<name>A0A0C3DUS5_9AGAM</name>
<feature type="compositionally biased region" description="Basic and acidic residues" evidence="1">
    <location>
        <begin position="76"/>
        <end position="90"/>
    </location>
</feature>
<evidence type="ECO:0000313" key="2">
    <source>
        <dbReference type="EMBL" id="KIM59919.1"/>
    </source>
</evidence>
<accession>A0A0C3DUS5</accession>
<reference evidence="3" key="2">
    <citation type="submission" date="2015-01" db="EMBL/GenBank/DDBJ databases">
        <title>Evolutionary Origins and Diversification of the Mycorrhizal Mutualists.</title>
        <authorList>
            <consortium name="DOE Joint Genome Institute"/>
            <consortium name="Mycorrhizal Genomics Consortium"/>
            <person name="Kohler A."/>
            <person name="Kuo A."/>
            <person name="Nagy L.G."/>
            <person name="Floudas D."/>
            <person name="Copeland A."/>
            <person name="Barry K.W."/>
            <person name="Cichocki N."/>
            <person name="Veneault-Fourrey C."/>
            <person name="LaButti K."/>
            <person name="Lindquist E.A."/>
            <person name="Lipzen A."/>
            <person name="Lundell T."/>
            <person name="Morin E."/>
            <person name="Murat C."/>
            <person name="Riley R."/>
            <person name="Ohm R."/>
            <person name="Sun H."/>
            <person name="Tunlid A."/>
            <person name="Henrissat B."/>
            <person name="Grigoriev I.V."/>
            <person name="Hibbett D.S."/>
            <person name="Martin F."/>
        </authorList>
    </citation>
    <scope>NUCLEOTIDE SEQUENCE [LARGE SCALE GENOMIC DNA]</scope>
    <source>
        <strain evidence="3">Foug A</strain>
    </source>
</reference>
<dbReference type="InParanoid" id="A0A0C3DUS5"/>
<dbReference type="EMBL" id="KN822068">
    <property type="protein sequence ID" value="KIM59919.1"/>
    <property type="molecule type" value="Genomic_DNA"/>
</dbReference>
<gene>
    <name evidence="2" type="ORF">SCLCIDRAFT_979487</name>
</gene>
<reference evidence="2 3" key="1">
    <citation type="submission" date="2014-04" db="EMBL/GenBank/DDBJ databases">
        <authorList>
            <consortium name="DOE Joint Genome Institute"/>
            <person name="Kuo A."/>
            <person name="Kohler A."/>
            <person name="Nagy L.G."/>
            <person name="Floudas D."/>
            <person name="Copeland A."/>
            <person name="Barry K.W."/>
            <person name="Cichocki N."/>
            <person name="Veneault-Fourrey C."/>
            <person name="LaButti K."/>
            <person name="Lindquist E.A."/>
            <person name="Lipzen A."/>
            <person name="Lundell T."/>
            <person name="Morin E."/>
            <person name="Murat C."/>
            <person name="Sun H."/>
            <person name="Tunlid A."/>
            <person name="Henrissat B."/>
            <person name="Grigoriev I.V."/>
            <person name="Hibbett D.S."/>
            <person name="Martin F."/>
            <person name="Nordberg H.P."/>
            <person name="Cantor M.N."/>
            <person name="Hua S.X."/>
        </authorList>
    </citation>
    <scope>NUCLEOTIDE SEQUENCE [LARGE SCALE GENOMIC DNA]</scope>
    <source>
        <strain evidence="2 3">Foug A</strain>
    </source>
</reference>
<proteinExistence type="predicted"/>